<evidence type="ECO:0000313" key="4">
    <source>
        <dbReference type="EMBL" id="SNR73963.1"/>
    </source>
</evidence>
<dbReference type="PANTHER" id="PTHR46470:SF3">
    <property type="entry name" value="N-ACYLNEURAMINATE-9-PHOSPHATASE"/>
    <property type="match status" value="1"/>
</dbReference>
<dbReference type="Proteomes" id="UP000198420">
    <property type="component" value="Unassembled WGS sequence"/>
</dbReference>
<dbReference type="EMBL" id="FZNP01000006">
    <property type="protein sequence ID" value="SNR73963.1"/>
    <property type="molecule type" value="Genomic_DNA"/>
</dbReference>
<dbReference type="SFLD" id="SFLDG01129">
    <property type="entry name" value="C1.5:_HAD__Beta-PGM__Phosphata"/>
    <property type="match status" value="1"/>
</dbReference>
<dbReference type="GO" id="GO:0046380">
    <property type="term" value="P:N-acetylneuraminate biosynthetic process"/>
    <property type="evidence" value="ECO:0007669"/>
    <property type="project" value="TreeGrafter"/>
</dbReference>
<organism evidence="4 5">
    <name type="scientific">Actinomadura mexicana</name>
    <dbReference type="NCBI Taxonomy" id="134959"/>
    <lineage>
        <taxon>Bacteria</taxon>
        <taxon>Bacillati</taxon>
        <taxon>Actinomycetota</taxon>
        <taxon>Actinomycetes</taxon>
        <taxon>Streptosporangiales</taxon>
        <taxon>Thermomonosporaceae</taxon>
        <taxon>Actinomadura</taxon>
    </lineage>
</organism>
<evidence type="ECO:0000256" key="2">
    <source>
        <dbReference type="ARBA" id="ARBA00022801"/>
    </source>
</evidence>
<reference evidence="5" key="1">
    <citation type="submission" date="2017-06" db="EMBL/GenBank/DDBJ databases">
        <authorList>
            <person name="Varghese N."/>
            <person name="Submissions S."/>
        </authorList>
    </citation>
    <scope>NUCLEOTIDE SEQUENCE [LARGE SCALE GENOMIC DNA]</scope>
    <source>
        <strain evidence="5">DSM 44485</strain>
    </source>
</reference>
<dbReference type="GO" id="GO:0050124">
    <property type="term" value="F:N-acylneuraminate-9-phosphatase activity"/>
    <property type="evidence" value="ECO:0007669"/>
    <property type="project" value="TreeGrafter"/>
</dbReference>
<comment type="cofactor">
    <cofactor evidence="1">
        <name>Mg(2+)</name>
        <dbReference type="ChEBI" id="CHEBI:18420"/>
    </cofactor>
</comment>
<protein>
    <submittedName>
        <fullName evidence="4">Putative hydrolase of the HAD superfamily</fullName>
    </submittedName>
</protein>
<dbReference type="PRINTS" id="PR00413">
    <property type="entry name" value="HADHALOGNASE"/>
</dbReference>
<keyword evidence="2 4" id="KW-0378">Hydrolase</keyword>
<dbReference type="InterPro" id="IPR006439">
    <property type="entry name" value="HAD-SF_hydro_IA"/>
</dbReference>
<accession>A0A238YTP1</accession>
<dbReference type="InterPro" id="IPR023214">
    <property type="entry name" value="HAD_sf"/>
</dbReference>
<dbReference type="PANTHER" id="PTHR46470">
    <property type="entry name" value="N-ACYLNEURAMINATE-9-PHOSPHATASE"/>
    <property type="match status" value="1"/>
</dbReference>
<keyword evidence="3" id="KW-0460">Magnesium</keyword>
<evidence type="ECO:0000313" key="5">
    <source>
        <dbReference type="Proteomes" id="UP000198420"/>
    </source>
</evidence>
<dbReference type="InterPro" id="IPR051400">
    <property type="entry name" value="HAD-like_hydrolase"/>
</dbReference>
<dbReference type="Gene3D" id="3.40.50.1000">
    <property type="entry name" value="HAD superfamily/HAD-like"/>
    <property type="match status" value="1"/>
</dbReference>
<evidence type="ECO:0000256" key="1">
    <source>
        <dbReference type="ARBA" id="ARBA00001946"/>
    </source>
</evidence>
<evidence type="ECO:0000256" key="3">
    <source>
        <dbReference type="ARBA" id="ARBA00022842"/>
    </source>
</evidence>
<gene>
    <name evidence="4" type="ORF">SAMN06265355_106194</name>
</gene>
<proteinExistence type="predicted"/>
<sequence length="246" mass="27310">MIVRRAPMVTIRGMGVQAVIFDWGGTLTPWHDLELADIWRTVCAAHLPPDAVEKTVAALVAAEDELWRRGTEEHRSATLAEAFAMAGVEPSEALLDTHFETWTPHTHTDPAVPGLFTALRERGIKIGVLSNTIWTREWHERVFTRDDVLDMLDGAVYSSEIPWTKPHAEAFRAAMDAVGATDPGSCVFVGDRPFDDIHGAKAAGLRAVQIWHQTTHAFDRPGLTPPDALIHELDELLPHVERWHSG</sequence>
<keyword evidence="5" id="KW-1185">Reference proteome</keyword>
<dbReference type="SFLD" id="SFLDS00003">
    <property type="entry name" value="Haloacid_Dehalogenase"/>
    <property type="match status" value="1"/>
</dbReference>
<dbReference type="SUPFAM" id="SSF56784">
    <property type="entry name" value="HAD-like"/>
    <property type="match status" value="1"/>
</dbReference>
<name>A0A238YTP1_9ACTN</name>
<dbReference type="InterPro" id="IPR036412">
    <property type="entry name" value="HAD-like_sf"/>
</dbReference>
<dbReference type="NCBIfam" id="TIGR01549">
    <property type="entry name" value="HAD-SF-IA-v1"/>
    <property type="match status" value="1"/>
</dbReference>
<dbReference type="Pfam" id="PF00702">
    <property type="entry name" value="Hydrolase"/>
    <property type="match status" value="1"/>
</dbReference>
<dbReference type="AlphaFoldDB" id="A0A238YTP1"/>